<dbReference type="EMBL" id="CP058529">
    <property type="protein sequence ID" value="QLG28375.1"/>
    <property type="molecule type" value="Genomic_DNA"/>
</dbReference>
<sequence length="396" mass="42490">MTDGTLRLATRGSALARVQAESVADALSTRRRSVELVQVETRGDRLSDELITRLGKTGAFVRALDEEVLGGAVDAAVHSMKDMPTEMPDDLVVAGVPERAPSGDVLVSLDGGDVADLPPGSVVGTSSLRRKAQVLAARPDLEVEPLRGNVDTRLQKLVASALQREHEARVDEERDRRGDLTSSDDAGKYDLTVEEWFDELSEFQRRAMEYELDTEYDAIVLAEAGLRRSGLMNRPEYEVQRLERAEFVPAPGQGAIAVTAADRDTIETIRGAVDHPPTRVATTVERTVLKELGGGCIAPIGVGALLQGEHVQVRARILSADGSEEVTATRDLPVRRHADAAADFAADLRERGAAELIEAAKREADADGEAAREEDEAPREENEASGATGGSEGTGE</sequence>
<dbReference type="PRINTS" id="PR00151">
    <property type="entry name" value="PORPHBDMNASE"/>
</dbReference>
<dbReference type="SUPFAM" id="SSF54782">
    <property type="entry name" value="Porphobilinogen deaminase (hydroxymethylbilane synthase), C-terminal domain"/>
    <property type="match status" value="1"/>
</dbReference>
<dbReference type="Pfam" id="PF01379">
    <property type="entry name" value="Porphobil_deam"/>
    <property type="match status" value="2"/>
</dbReference>
<evidence type="ECO:0000256" key="3">
    <source>
        <dbReference type="ARBA" id="ARBA00022679"/>
    </source>
</evidence>
<feature type="compositionally biased region" description="Basic and acidic residues" evidence="6">
    <location>
        <begin position="164"/>
        <end position="179"/>
    </location>
</feature>
<feature type="region of interest" description="Disordered" evidence="6">
    <location>
        <begin position="357"/>
        <end position="396"/>
    </location>
</feature>
<feature type="domain" description="Porphobilinogen deaminase N-terminal" evidence="7">
    <location>
        <begin position="6"/>
        <end position="159"/>
    </location>
</feature>
<dbReference type="PANTHER" id="PTHR11557:SF0">
    <property type="entry name" value="PORPHOBILINOGEN DEAMINASE"/>
    <property type="match status" value="1"/>
</dbReference>
<dbReference type="Pfam" id="PF03900">
    <property type="entry name" value="Porphobil_deamC"/>
    <property type="match status" value="1"/>
</dbReference>
<evidence type="ECO:0000256" key="1">
    <source>
        <dbReference type="ARBA" id="ARBA00001916"/>
    </source>
</evidence>
<dbReference type="Gene3D" id="3.30.160.40">
    <property type="entry name" value="Porphobilinogen deaminase, C-terminal domain"/>
    <property type="match status" value="1"/>
</dbReference>
<reference evidence="9 10" key="1">
    <citation type="submission" date="2020-07" db="EMBL/GenBank/DDBJ databases">
        <title>Gai3-2, isolated from salt lake.</title>
        <authorList>
            <person name="Cui H."/>
            <person name="Shi X."/>
        </authorList>
    </citation>
    <scope>NUCLEOTIDE SEQUENCE [LARGE SCALE GENOMIC DNA]</scope>
    <source>
        <strain evidence="9 10">Gai3-2</strain>
    </source>
</reference>
<dbReference type="RefSeq" id="WP_179169950.1">
    <property type="nucleotide sequence ID" value="NZ_CP058529.1"/>
</dbReference>
<name>A0A7D5KMI8_9EURY</name>
<keyword evidence="3 9" id="KW-0808">Transferase</keyword>
<evidence type="ECO:0000259" key="8">
    <source>
        <dbReference type="Pfam" id="PF03900"/>
    </source>
</evidence>
<evidence type="ECO:0000256" key="6">
    <source>
        <dbReference type="SAM" id="MobiDB-lite"/>
    </source>
</evidence>
<dbReference type="GO" id="GO:0004418">
    <property type="term" value="F:hydroxymethylbilane synthase activity"/>
    <property type="evidence" value="ECO:0007669"/>
    <property type="project" value="UniProtKB-UniRule"/>
</dbReference>
<dbReference type="PROSITE" id="PS00533">
    <property type="entry name" value="PORPHOBILINOGEN_DEAM"/>
    <property type="match status" value="1"/>
</dbReference>
<evidence type="ECO:0000313" key="10">
    <source>
        <dbReference type="Proteomes" id="UP000509750"/>
    </source>
</evidence>
<proteinExistence type="inferred from homology"/>
<evidence type="ECO:0000313" key="9">
    <source>
        <dbReference type="EMBL" id="QLG28375.1"/>
    </source>
</evidence>
<dbReference type="Proteomes" id="UP000509750">
    <property type="component" value="Chromosome"/>
</dbReference>
<dbReference type="AlphaFoldDB" id="A0A7D5KMI8"/>
<dbReference type="InterPro" id="IPR022419">
    <property type="entry name" value="Porphobilin_deaminase_cofac_BS"/>
</dbReference>
<dbReference type="EC" id="2.5.1.61" evidence="5"/>
<dbReference type="KEGG" id="halg:HUG10_12820"/>
<dbReference type="GeneID" id="56029731"/>
<dbReference type="InterPro" id="IPR000860">
    <property type="entry name" value="HemC"/>
</dbReference>
<dbReference type="NCBIfam" id="TIGR00212">
    <property type="entry name" value="hemC"/>
    <property type="match status" value="1"/>
</dbReference>
<dbReference type="PANTHER" id="PTHR11557">
    <property type="entry name" value="PORPHOBILINOGEN DEAMINASE"/>
    <property type="match status" value="1"/>
</dbReference>
<feature type="region of interest" description="Disordered" evidence="6">
    <location>
        <begin position="164"/>
        <end position="185"/>
    </location>
</feature>
<accession>A0A7D5KMI8</accession>
<feature type="compositionally biased region" description="Gly residues" evidence="6">
    <location>
        <begin position="387"/>
        <end position="396"/>
    </location>
</feature>
<evidence type="ECO:0000259" key="7">
    <source>
        <dbReference type="Pfam" id="PF01379"/>
    </source>
</evidence>
<protein>
    <recommendedName>
        <fullName evidence="5">Hydroxymethylbilane synthase</fullName>
        <ecNumber evidence="5">2.5.1.61</ecNumber>
    </recommendedName>
</protein>
<comment type="cofactor">
    <cofactor evidence="1">
        <name>dipyrromethane</name>
        <dbReference type="ChEBI" id="CHEBI:60342"/>
    </cofactor>
</comment>
<evidence type="ECO:0000256" key="5">
    <source>
        <dbReference type="NCBIfam" id="TIGR00212"/>
    </source>
</evidence>
<comment type="similarity">
    <text evidence="2">Belongs to the HMBS family.</text>
</comment>
<dbReference type="OrthoDB" id="8042at2157"/>
<evidence type="ECO:0000256" key="2">
    <source>
        <dbReference type="ARBA" id="ARBA00005638"/>
    </source>
</evidence>
<dbReference type="GO" id="GO:0005737">
    <property type="term" value="C:cytoplasm"/>
    <property type="evidence" value="ECO:0007669"/>
    <property type="project" value="UniProtKB-UniRule"/>
</dbReference>
<feature type="domain" description="Porphobilinogen deaminase C-terminal" evidence="8">
    <location>
        <begin position="282"/>
        <end position="329"/>
    </location>
</feature>
<dbReference type="InterPro" id="IPR022418">
    <property type="entry name" value="Porphobilinogen_deaminase_C"/>
</dbReference>
<dbReference type="Gene3D" id="3.40.190.10">
    <property type="entry name" value="Periplasmic binding protein-like II"/>
    <property type="match status" value="3"/>
</dbReference>
<organism evidence="9 10">
    <name type="scientific">Halorarum halophilum</name>
    <dbReference type="NCBI Taxonomy" id="2743090"/>
    <lineage>
        <taxon>Archaea</taxon>
        <taxon>Methanobacteriati</taxon>
        <taxon>Methanobacteriota</taxon>
        <taxon>Stenosarchaea group</taxon>
        <taxon>Halobacteria</taxon>
        <taxon>Halobacteriales</taxon>
        <taxon>Haloferacaceae</taxon>
        <taxon>Halorarum</taxon>
    </lineage>
</organism>
<dbReference type="InterPro" id="IPR022417">
    <property type="entry name" value="Porphobilin_deaminase_N"/>
</dbReference>
<gene>
    <name evidence="9" type="primary">hemC</name>
    <name evidence="9" type="ORF">HUG10_12820</name>
</gene>
<dbReference type="InterPro" id="IPR036803">
    <property type="entry name" value="Porphobilinogen_deaminase_C_sf"/>
</dbReference>
<feature type="compositionally biased region" description="Basic and acidic residues" evidence="6">
    <location>
        <begin position="357"/>
        <end position="371"/>
    </location>
</feature>
<keyword evidence="4" id="KW-0627">Porphyrin biosynthesis</keyword>
<dbReference type="SUPFAM" id="SSF53850">
    <property type="entry name" value="Periplasmic binding protein-like II"/>
    <property type="match status" value="2"/>
</dbReference>
<feature type="domain" description="Porphobilinogen deaminase N-terminal" evidence="7">
    <location>
        <begin position="213"/>
        <end position="265"/>
    </location>
</feature>
<keyword evidence="10" id="KW-1185">Reference proteome</keyword>
<evidence type="ECO:0000256" key="4">
    <source>
        <dbReference type="ARBA" id="ARBA00023244"/>
    </source>
</evidence>
<dbReference type="GO" id="GO:0006783">
    <property type="term" value="P:heme biosynthetic process"/>
    <property type="evidence" value="ECO:0007669"/>
    <property type="project" value="TreeGrafter"/>
</dbReference>